<gene>
    <name evidence="5" type="ORF">BN1079_01626</name>
</gene>
<dbReference type="GO" id="GO:0004869">
    <property type="term" value="F:cysteine-type endopeptidase inhibitor activity"/>
    <property type="evidence" value="ECO:0007669"/>
    <property type="project" value="UniProtKB-KW"/>
</dbReference>
<evidence type="ECO:0000313" key="5">
    <source>
        <dbReference type="EMBL" id="CDZ94310.1"/>
    </source>
</evidence>
<dbReference type="PANTHER" id="PTHR36530:SF1">
    <property type="entry name" value="AMOEBIASIN-1"/>
    <property type="match status" value="1"/>
</dbReference>
<dbReference type="RefSeq" id="WP_037026704.1">
    <property type="nucleotide sequence ID" value="NZ_CCSF01000001.1"/>
</dbReference>
<proteinExistence type="predicted"/>
<dbReference type="Proteomes" id="UP000053902">
    <property type="component" value="Unassembled WGS sequence"/>
</dbReference>
<dbReference type="EMBL" id="CCSF01000001">
    <property type="protein sequence ID" value="CDZ94310.1"/>
    <property type="molecule type" value="Genomic_DNA"/>
</dbReference>
<dbReference type="eggNOG" id="COG5513">
    <property type="taxonomic scope" value="Bacteria"/>
</dbReference>
<keyword evidence="5" id="KW-0449">Lipoprotein</keyword>
<accession>A0A078LSS4</accession>
<protein>
    <submittedName>
        <fullName evidence="5">Putative lipoprotein</fullName>
    </submittedName>
</protein>
<dbReference type="PANTHER" id="PTHR36530">
    <property type="entry name" value="INHIBITOR OF CYSTEINE PEPTIDASE"/>
    <property type="match status" value="1"/>
</dbReference>
<evidence type="ECO:0000256" key="1">
    <source>
        <dbReference type="ARBA" id="ARBA00022690"/>
    </source>
</evidence>
<dbReference type="InterPro" id="IPR052781">
    <property type="entry name" value="Cys_protease_inhibitor_I42"/>
</dbReference>
<dbReference type="SUPFAM" id="SSF141066">
    <property type="entry name" value="ICP-like"/>
    <property type="match status" value="1"/>
</dbReference>
<dbReference type="InterPro" id="IPR036331">
    <property type="entry name" value="Chagasin-like_sf"/>
</dbReference>
<dbReference type="Gene3D" id="2.60.40.2020">
    <property type="match status" value="1"/>
</dbReference>
<dbReference type="Pfam" id="PF09394">
    <property type="entry name" value="Inhibitor_I42"/>
    <property type="match status" value="1"/>
</dbReference>
<dbReference type="OrthoDB" id="670336at2"/>
<feature type="chain" id="PRO_5001741388" evidence="3">
    <location>
        <begin position="22"/>
        <end position="131"/>
    </location>
</feature>
<dbReference type="InterPro" id="IPR018990">
    <property type="entry name" value="Prot_inh_I42_chagasin"/>
</dbReference>
<evidence type="ECO:0000313" key="6">
    <source>
        <dbReference type="Proteomes" id="UP000053902"/>
    </source>
</evidence>
<evidence type="ECO:0000256" key="3">
    <source>
        <dbReference type="SAM" id="SignalP"/>
    </source>
</evidence>
<keyword evidence="2" id="KW-0789">Thiol protease inhibitor</keyword>
<keyword evidence="3" id="KW-0732">Signal</keyword>
<sequence length="131" mass="14035">MPFAISRCLLPLSLLMLGACASTPPSSVSVSDDRVCPLSLNVGQTLIVALPSNPATGYRWQLQEASAELLKSLGPEVFSTQDNSLIGGDGISTWRFVAQEAGNGQLLLAYQRPWEADAEPAGLFDCRIEVR</sequence>
<feature type="signal peptide" evidence="3">
    <location>
        <begin position="1"/>
        <end position="21"/>
    </location>
</feature>
<dbReference type="STRING" id="1499686.BN1079_01626"/>
<dbReference type="HOGENOM" id="CLU_102057_1_0_6"/>
<organism evidence="5 6">
    <name type="scientific">Pseudomonas saudiphocaensis</name>
    <dbReference type="NCBI Taxonomy" id="1499686"/>
    <lineage>
        <taxon>Bacteria</taxon>
        <taxon>Pseudomonadati</taxon>
        <taxon>Pseudomonadota</taxon>
        <taxon>Gammaproteobacteria</taxon>
        <taxon>Pseudomonadales</taxon>
        <taxon>Pseudomonadaceae</taxon>
        <taxon>Pseudomonas</taxon>
    </lineage>
</organism>
<name>A0A078LSS4_9PSED</name>
<keyword evidence="6" id="KW-1185">Reference proteome</keyword>
<evidence type="ECO:0000256" key="2">
    <source>
        <dbReference type="ARBA" id="ARBA00022704"/>
    </source>
</evidence>
<feature type="domain" description="Proteinase inhibitor I42 chagasin" evidence="4">
    <location>
        <begin position="40"/>
        <end position="127"/>
    </location>
</feature>
<keyword evidence="1" id="KW-0646">Protease inhibitor</keyword>
<dbReference type="AlphaFoldDB" id="A0A078LSS4"/>
<dbReference type="PROSITE" id="PS51257">
    <property type="entry name" value="PROKAR_LIPOPROTEIN"/>
    <property type="match status" value="1"/>
</dbReference>
<evidence type="ECO:0000259" key="4">
    <source>
        <dbReference type="Pfam" id="PF09394"/>
    </source>
</evidence>
<reference evidence="5 6" key="1">
    <citation type="submission" date="2014-07" db="EMBL/GenBank/DDBJ databases">
        <authorList>
            <person name="Urmite Genomes Urmite Genomes"/>
        </authorList>
    </citation>
    <scope>NUCLEOTIDE SEQUENCE [LARGE SCALE GENOMIC DNA]</scope>
    <source>
        <strain evidence="5 6">20_BN</strain>
    </source>
</reference>